<comment type="caution">
    <text evidence="1">The sequence shown here is derived from an EMBL/GenBank/DDBJ whole genome shotgun (WGS) entry which is preliminary data.</text>
</comment>
<dbReference type="EMBL" id="BGPR01027752">
    <property type="protein sequence ID" value="GBN98501.1"/>
    <property type="molecule type" value="Genomic_DNA"/>
</dbReference>
<evidence type="ECO:0000313" key="1">
    <source>
        <dbReference type="EMBL" id="GBN98501.1"/>
    </source>
</evidence>
<name>A0A4Y2TE35_ARAVE</name>
<dbReference type="AlphaFoldDB" id="A0A4Y2TE35"/>
<organism evidence="1 2">
    <name type="scientific">Araneus ventricosus</name>
    <name type="common">Orbweaver spider</name>
    <name type="synonym">Epeira ventricosa</name>
    <dbReference type="NCBI Taxonomy" id="182803"/>
    <lineage>
        <taxon>Eukaryota</taxon>
        <taxon>Metazoa</taxon>
        <taxon>Ecdysozoa</taxon>
        <taxon>Arthropoda</taxon>
        <taxon>Chelicerata</taxon>
        <taxon>Arachnida</taxon>
        <taxon>Araneae</taxon>
        <taxon>Araneomorphae</taxon>
        <taxon>Entelegynae</taxon>
        <taxon>Araneoidea</taxon>
        <taxon>Araneidae</taxon>
        <taxon>Araneus</taxon>
    </lineage>
</organism>
<evidence type="ECO:0000313" key="2">
    <source>
        <dbReference type="Proteomes" id="UP000499080"/>
    </source>
</evidence>
<reference evidence="1 2" key="1">
    <citation type="journal article" date="2019" name="Sci. Rep.">
        <title>Orb-weaving spider Araneus ventricosus genome elucidates the spidroin gene catalogue.</title>
        <authorList>
            <person name="Kono N."/>
            <person name="Nakamura H."/>
            <person name="Ohtoshi R."/>
            <person name="Moran D.A.P."/>
            <person name="Shinohara A."/>
            <person name="Yoshida Y."/>
            <person name="Fujiwara M."/>
            <person name="Mori M."/>
            <person name="Tomita M."/>
            <person name="Arakawa K."/>
        </authorList>
    </citation>
    <scope>NUCLEOTIDE SEQUENCE [LARGE SCALE GENOMIC DNA]</scope>
</reference>
<gene>
    <name evidence="1" type="ORF">AVEN_232203_1</name>
</gene>
<keyword evidence="2" id="KW-1185">Reference proteome</keyword>
<proteinExistence type="predicted"/>
<protein>
    <submittedName>
        <fullName evidence="1">Uncharacterized protein</fullName>
    </submittedName>
</protein>
<sequence>MNTLNMKSCIEGELLPLSEHLQVSVKRRHNHRVTRNHVSCININPCPENFILQTFLQAESTAKVRVVWRISSNFSMKQSNELQCNVLIRCFESPIEDVANVGKGNALLVTNFCIPPLSVLNLRSQLLLEHLLTEW</sequence>
<dbReference type="Proteomes" id="UP000499080">
    <property type="component" value="Unassembled WGS sequence"/>
</dbReference>
<accession>A0A4Y2TE35</accession>